<protein>
    <recommendedName>
        <fullName evidence="2">DUF7708 domain-containing protein</fullName>
    </recommendedName>
</protein>
<gene>
    <name evidence="3" type="ORF">PG994_012633</name>
</gene>
<comment type="caution">
    <text evidence="3">The sequence shown here is derived from an EMBL/GenBank/DDBJ whole genome shotgun (WGS) entry which is preliminary data.</text>
</comment>
<evidence type="ECO:0000256" key="1">
    <source>
        <dbReference type="SAM" id="Coils"/>
    </source>
</evidence>
<evidence type="ECO:0000313" key="3">
    <source>
        <dbReference type="EMBL" id="KAK8043795.1"/>
    </source>
</evidence>
<dbReference type="Pfam" id="PF24809">
    <property type="entry name" value="DUF7708"/>
    <property type="match status" value="1"/>
</dbReference>
<feature type="coiled-coil region" evidence="1">
    <location>
        <begin position="218"/>
        <end position="245"/>
    </location>
</feature>
<evidence type="ECO:0000259" key="2">
    <source>
        <dbReference type="Pfam" id="PF24809"/>
    </source>
</evidence>
<dbReference type="EMBL" id="JAQQWL010000012">
    <property type="protein sequence ID" value="KAK8043795.1"/>
    <property type="molecule type" value="Genomic_DNA"/>
</dbReference>
<keyword evidence="1" id="KW-0175">Coiled coil</keyword>
<name>A0ABR1TAZ9_9PEZI</name>
<sequence length="559" mass="62957">MALNCDSNTAIESTSMDAGEYYMANRPEVLSWFTSSGPGKWVFLRCRSECFQKGNRDHLKRATKKGGRQDLVEPQKFNTGLRLDTTPSAISVPVAEDSKAYVWLEKFSDRVVHYGAVLDVFVQHQPEYTALVWGTFKFLFTAVVSHAGLVKNLAKACSCIADALPRADLGLILYPTPAIREAVARLYAAIVKFALRALRWYQQGRLMHIASAIASPWALGFEEELAEIERNSKSVEELAQSAARAELRELRFQVHQSRSDQQQARTELLQLKNTVEDGFRNVTQHFITRTAMQSLQTRISTDTTFSREMICHIQLGQILSLPFMESLLTSAQCLAHCRSFWLRRRHARRRESSVVDVTSLKRWNQAEHLRFVVVESGGNGPLARDLLVDVITTLRHHGLPVLWALRPENLPDAAFTTINILRMLLYQALEVNSAAAGWTYPITVGQLREAAGHDDWLALLKRALDGSPTIYIVFDSDLVDHVTDGDRTIATRFLTEFATFLGPERVKVIVSSWCFQVARAQEDMGRDSVVAIRAQASANNRLENIKRSRQRGAAKRSRG</sequence>
<organism evidence="3 4">
    <name type="scientific">Apiospora phragmitis</name>
    <dbReference type="NCBI Taxonomy" id="2905665"/>
    <lineage>
        <taxon>Eukaryota</taxon>
        <taxon>Fungi</taxon>
        <taxon>Dikarya</taxon>
        <taxon>Ascomycota</taxon>
        <taxon>Pezizomycotina</taxon>
        <taxon>Sordariomycetes</taxon>
        <taxon>Xylariomycetidae</taxon>
        <taxon>Amphisphaeriales</taxon>
        <taxon>Apiosporaceae</taxon>
        <taxon>Apiospora</taxon>
    </lineage>
</organism>
<feature type="domain" description="DUF7708" evidence="2">
    <location>
        <begin position="103"/>
        <end position="247"/>
    </location>
</feature>
<dbReference type="GeneID" id="92097105"/>
<dbReference type="RefSeq" id="XP_066710190.1">
    <property type="nucleotide sequence ID" value="XM_066864042.1"/>
</dbReference>
<proteinExistence type="predicted"/>
<reference evidence="3 4" key="1">
    <citation type="submission" date="2023-01" db="EMBL/GenBank/DDBJ databases">
        <title>Analysis of 21 Apiospora genomes using comparative genomics revels a genus with tremendous synthesis potential of carbohydrate active enzymes and secondary metabolites.</title>
        <authorList>
            <person name="Sorensen T."/>
        </authorList>
    </citation>
    <scope>NUCLEOTIDE SEQUENCE [LARGE SCALE GENOMIC DNA]</scope>
    <source>
        <strain evidence="3 4">CBS 135458</strain>
    </source>
</reference>
<accession>A0ABR1TAZ9</accession>
<dbReference type="Proteomes" id="UP001480595">
    <property type="component" value="Unassembled WGS sequence"/>
</dbReference>
<dbReference type="InterPro" id="IPR056125">
    <property type="entry name" value="DUF7708"/>
</dbReference>
<keyword evidence="4" id="KW-1185">Reference proteome</keyword>
<evidence type="ECO:0000313" key="4">
    <source>
        <dbReference type="Proteomes" id="UP001480595"/>
    </source>
</evidence>